<feature type="transmembrane region" description="Helical" evidence="2">
    <location>
        <begin position="143"/>
        <end position="166"/>
    </location>
</feature>
<keyword evidence="2" id="KW-0472">Membrane</keyword>
<dbReference type="HOGENOM" id="CLU_973671_0_0_1"/>
<feature type="region of interest" description="Disordered" evidence="1">
    <location>
        <begin position="197"/>
        <end position="286"/>
    </location>
</feature>
<dbReference type="AlphaFoldDB" id="A0A060SND5"/>
<dbReference type="Proteomes" id="UP000029665">
    <property type="component" value="Unassembled WGS sequence"/>
</dbReference>
<protein>
    <submittedName>
        <fullName evidence="3">Uncharacterized protein</fullName>
    </submittedName>
</protein>
<name>A0A060SND5_PYCCI</name>
<evidence type="ECO:0000313" key="3">
    <source>
        <dbReference type="EMBL" id="CDO73938.1"/>
    </source>
</evidence>
<evidence type="ECO:0000256" key="1">
    <source>
        <dbReference type="SAM" id="MobiDB-lite"/>
    </source>
</evidence>
<sequence>MWTPSRWNPVVVIVTITTTVTSVLETSALSLPILASRQDDSTLEMSRTHEPVPLHDMAVVLNDPLPKNLNARMPRIRQRRAAMPDYFELGIASSGSPIPLPMPDTHVRDAQMPVVPRSVIGAADDACPAALQMLQRDFAGHGLPLTSLVIEASTFVLLAIFVVYFIRQRIMARRAQTRLFAPSSSFAPAASIKSRNSVLKHCSPSPAPTQPSLTKIDEDPSPSSASSHASSSSQLSLLPPVHVALSPQRGTSPAPSRSMFRSPSLSNLSAPTPGLVEKPSFLSLKN</sequence>
<comment type="caution">
    <text evidence="3">The sequence shown here is derived from an EMBL/GenBank/DDBJ whole genome shotgun (WGS) entry which is preliminary data.</text>
</comment>
<dbReference type="OrthoDB" id="2758709at2759"/>
<feature type="compositionally biased region" description="Polar residues" evidence="1">
    <location>
        <begin position="248"/>
        <end position="270"/>
    </location>
</feature>
<evidence type="ECO:0000256" key="2">
    <source>
        <dbReference type="SAM" id="Phobius"/>
    </source>
</evidence>
<keyword evidence="2" id="KW-1133">Transmembrane helix</keyword>
<keyword evidence="4" id="KW-1185">Reference proteome</keyword>
<evidence type="ECO:0000313" key="4">
    <source>
        <dbReference type="Proteomes" id="UP000029665"/>
    </source>
</evidence>
<feature type="compositionally biased region" description="Low complexity" evidence="1">
    <location>
        <begin position="221"/>
        <end position="240"/>
    </location>
</feature>
<gene>
    <name evidence="3" type="ORF">BN946_scf185016.g95</name>
</gene>
<reference evidence="3" key="1">
    <citation type="submission" date="2014-01" db="EMBL/GenBank/DDBJ databases">
        <title>The genome of the white-rot fungus Pycnoporus cinnabarinus: a basidiomycete model with a versatile arsenal for lignocellulosic biomass breakdown.</title>
        <authorList>
            <person name="Levasseur A."/>
            <person name="Lomascolo A."/>
            <person name="Ruiz-Duenas F.J."/>
            <person name="Uzan E."/>
            <person name="Piumi F."/>
            <person name="Kues U."/>
            <person name="Ram A.F.J."/>
            <person name="Murat C."/>
            <person name="Haon M."/>
            <person name="Benoit I."/>
            <person name="Arfi Y."/>
            <person name="Chevret D."/>
            <person name="Drula E."/>
            <person name="Kwon M.J."/>
            <person name="Gouret P."/>
            <person name="Lesage-Meessen L."/>
            <person name="Lombard V."/>
            <person name="Mariette J."/>
            <person name="Noirot C."/>
            <person name="Park J."/>
            <person name="Patyshakuliyeva A."/>
            <person name="Wieneger R.A.B."/>
            <person name="Wosten H.A.B."/>
            <person name="Martin F."/>
            <person name="Coutinho P.M."/>
            <person name="de Vries R."/>
            <person name="Martinez A.T."/>
            <person name="Klopp C."/>
            <person name="Pontarotti P."/>
            <person name="Henrissat B."/>
            <person name="Record E."/>
        </authorList>
    </citation>
    <scope>NUCLEOTIDE SEQUENCE [LARGE SCALE GENOMIC DNA]</scope>
    <source>
        <strain evidence="3">BRFM137</strain>
    </source>
</reference>
<accession>A0A060SND5</accession>
<organism evidence="3 4">
    <name type="scientific">Pycnoporus cinnabarinus</name>
    <name type="common">Cinnabar-red polypore</name>
    <name type="synonym">Trametes cinnabarina</name>
    <dbReference type="NCBI Taxonomy" id="5643"/>
    <lineage>
        <taxon>Eukaryota</taxon>
        <taxon>Fungi</taxon>
        <taxon>Dikarya</taxon>
        <taxon>Basidiomycota</taxon>
        <taxon>Agaricomycotina</taxon>
        <taxon>Agaricomycetes</taxon>
        <taxon>Polyporales</taxon>
        <taxon>Polyporaceae</taxon>
        <taxon>Trametes</taxon>
    </lineage>
</organism>
<dbReference type="EMBL" id="CCBP010000124">
    <property type="protein sequence ID" value="CDO73938.1"/>
    <property type="molecule type" value="Genomic_DNA"/>
</dbReference>
<keyword evidence="2" id="KW-0812">Transmembrane</keyword>
<proteinExistence type="predicted"/>